<evidence type="ECO:0000256" key="1">
    <source>
        <dbReference type="SAM" id="MobiDB-lite"/>
    </source>
</evidence>
<gene>
    <name evidence="3" type="ORF">VTK73DRAFT_6595</name>
</gene>
<dbReference type="Proteomes" id="UP001586593">
    <property type="component" value="Unassembled WGS sequence"/>
</dbReference>
<feature type="domain" description="Proteasome component Ecm29 N-terminal" evidence="2">
    <location>
        <begin position="22"/>
        <end position="64"/>
    </location>
</feature>
<organism evidence="3 4">
    <name type="scientific">Phialemonium thermophilum</name>
    <dbReference type="NCBI Taxonomy" id="223376"/>
    <lineage>
        <taxon>Eukaryota</taxon>
        <taxon>Fungi</taxon>
        <taxon>Dikarya</taxon>
        <taxon>Ascomycota</taxon>
        <taxon>Pezizomycotina</taxon>
        <taxon>Sordariomycetes</taxon>
        <taxon>Sordariomycetidae</taxon>
        <taxon>Cephalothecales</taxon>
        <taxon>Cephalothecaceae</taxon>
        <taxon>Phialemonium</taxon>
    </lineage>
</organism>
<name>A0ABR3WJ81_9PEZI</name>
<comment type="caution">
    <text evidence="3">The sequence shown here is derived from an EMBL/GenBank/DDBJ whole genome shotgun (WGS) entry which is preliminary data.</text>
</comment>
<proteinExistence type="predicted"/>
<keyword evidence="4" id="KW-1185">Reference proteome</keyword>
<evidence type="ECO:0000313" key="4">
    <source>
        <dbReference type="Proteomes" id="UP001586593"/>
    </source>
</evidence>
<sequence>MAASSSSSSSSSSSEARELELVERVDFRILAAANNEQKLQQLLRTYLPPLLLKAGSEHARVRDKRETHARTLLGGRDMPETHHLHPTSCHHPPRGRSAGPIQVHPGAARPAF</sequence>
<evidence type="ECO:0000259" key="2">
    <source>
        <dbReference type="Pfam" id="PF13001"/>
    </source>
</evidence>
<dbReference type="EMBL" id="JAZHXJ010000376">
    <property type="protein sequence ID" value="KAL1862876.1"/>
    <property type="molecule type" value="Genomic_DNA"/>
</dbReference>
<dbReference type="Pfam" id="PF13001">
    <property type="entry name" value="ECM29_N"/>
    <property type="match status" value="1"/>
</dbReference>
<feature type="region of interest" description="Disordered" evidence="1">
    <location>
        <begin position="72"/>
        <end position="112"/>
    </location>
</feature>
<evidence type="ECO:0000313" key="3">
    <source>
        <dbReference type="EMBL" id="KAL1862876.1"/>
    </source>
</evidence>
<dbReference type="InterPro" id="IPR024372">
    <property type="entry name" value="Ecm29_N"/>
</dbReference>
<reference evidence="3 4" key="1">
    <citation type="journal article" date="2024" name="Commun. Biol.">
        <title>Comparative genomic analysis of thermophilic fungi reveals convergent evolutionary adaptations and gene losses.</title>
        <authorList>
            <person name="Steindorff A.S."/>
            <person name="Aguilar-Pontes M.V."/>
            <person name="Robinson A.J."/>
            <person name="Andreopoulos B."/>
            <person name="LaButti K."/>
            <person name="Kuo A."/>
            <person name="Mondo S."/>
            <person name="Riley R."/>
            <person name="Otillar R."/>
            <person name="Haridas S."/>
            <person name="Lipzen A."/>
            <person name="Grimwood J."/>
            <person name="Schmutz J."/>
            <person name="Clum A."/>
            <person name="Reid I.D."/>
            <person name="Moisan M.C."/>
            <person name="Butler G."/>
            <person name="Nguyen T.T.M."/>
            <person name="Dewar K."/>
            <person name="Conant G."/>
            <person name="Drula E."/>
            <person name="Henrissat B."/>
            <person name="Hansel C."/>
            <person name="Singer S."/>
            <person name="Hutchinson M.I."/>
            <person name="de Vries R.P."/>
            <person name="Natvig D.O."/>
            <person name="Powell A.J."/>
            <person name="Tsang A."/>
            <person name="Grigoriev I.V."/>
        </authorList>
    </citation>
    <scope>NUCLEOTIDE SEQUENCE [LARGE SCALE GENOMIC DNA]</scope>
    <source>
        <strain evidence="3 4">ATCC 24622</strain>
    </source>
</reference>
<protein>
    <recommendedName>
        <fullName evidence="2">Proteasome component Ecm29 N-terminal domain-containing protein</fullName>
    </recommendedName>
</protein>
<accession>A0ABR3WJ81</accession>